<keyword evidence="7" id="KW-1185">Reference proteome</keyword>
<feature type="transmembrane region" description="Helical" evidence="4">
    <location>
        <begin position="123"/>
        <end position="140"/>
    </location>
</feature>
<dbReference type="SUPFAM" id="SSF46689">
    <property type="entry name" value="Homeodomain-like"/>
    <property type="match status" value="1"/>
</dbReference>
<dbReference type="Pfam" id="PF12833">
    <property type="entry name" value="HTH_18"/>
    <property type="match status" value="1"/>
</dbReference>
<dbReference type="GO" id="GO:0003700">
    <property type="term" value="F:DNA-binding transcription factor activity"/>
    <property type="evidence" value="ECO:0007669"/>
    <property type="project" value="InterPro"/>
</dbReference>
<evidence type="ECO:0000256" key="1">
    <source>
        <dbReference type="ARBA" id="ARBA00023015"/>
    </source>
</evidence>
<proteinExistence type="predicted"/>
<feature type="transmembrane region" description="Helical" evidence="4">
    <location>
        <begin position="91"/>
        <end position="111"/>
    </location>
</feature>
<evidence type="ECO:0000313" key="6">
    <source>
        <dbReference type="EMBL" id="SNT05038.1"/>
    </source>
</evidence>
<feature type="transmembrane region" description="Helical" evidence="4">
    <location>
        <begin position="152"/>
        <end position="173"/>
    </location>
</feature>
<keyword evidence="1" id="KW-0805">Transcription regulation</keyword>
<dbReference type="AlphaFoldDB" id="A0A239JI06"/>
<name>A0A239JI06_EKHLU</name>
<gene>
    <name evidence="6" type="ORF">SAMN05421640_2167</name>
</gene>
<keyword evidence="4" id="KW-0812">Transmembrane</keyword>
<dbReference type="InterPro" id="IPR009057">
    <property type="entry name" value="Homeodomain-like_sf"/>
</dbReference>
<evidence type="ECO:0000313" key="7">
    <source>
        <dbReference type="Proteomes" id="UP000198393"/>
    </source>
</evidence>
<dbReference type="RefSeq" id="WP_089356875.1">
    <property type="nucleotide sequence ID" value="NZ_FZPD01000003.1"/>
</dbReference>
<keyword evidence="4" id="KW-1133">Transmembrane helix</keyword>
<feature type="transmembrane region" description="Helical" evidence="4">
    <location>
        <begin position="6"/>
        <end position="25"/>
    </location>
</feature>
<protein>
    <submittedName>
        <fullName evidence="6">Helix-turn-helix domain-containing protein</fullName>
    </submittedName>
</protein>
<organism evidence="6 7">
    <name type="scientific">Ekhidna lutea</name>
    <dbReference type="NCBI Taxonomy" id="447679"/>
    <lineage>
        <taxon>Bacteria</taxon>
        <taxon>Pseudomonadati</taxon>
        <taxon>Bacteroidota</taxon>
        <taxon>Cytophagia</taxon>
        <taxon>Cytophagales</taxon>
        <taxon>Reichenbachiellaceae</taxon>
        <taxon>Ekhidna</taxon>
    </lineage>
</organism>
<feature type="transmembrane region" description="Helical" evidence="4">
    <location>
        <begin position="179"/>
        <end position="198"/>
    </location>
</feature>
<sequence length="333" mass="38685">MTWELILFLAAAINGLILSLLFIISASKRKRFLGLYLLMFSITILHYVNYWAQMINPPTAIRWLFVTANWFMPFAFYYYMKKGAKLKHLPYHLIPALAFTIYWAAMSFFIQASLDFLSIMRNVLPWIKIALFVGYGYVIVKTVKFNAINQLFLAAYTSFIIGQIAYFLSLYFGFYTLRLDYIICGGFVLLTYGITYFGEYSFIKERVKPKYSSSSLTKEDGDYLVQKINSVLEQNKYYKDPDFNLSSFAEKLGVPKYRISQALNAFSEKSFSELINEFRVEEAKSRLLLESSSHLKLEAIGEEAGFRNKVSFYNNFKKLVGKSPGEFREEHTQ</sequence>
<dbReference type="PANTHER" id="PTHR43280">
    <property type="entry name" value="ARAC-FAMILY TRANSCRIPTIONAL REGULATOR"/>
    <property type="match status" value="1"/>
</dbReference>
<dbReference type="SMART" id="SM00342">
    <property type="entry name" value="HTH_ARAC"/>
    <property type="match status" value="1"/>
</dbReference>
<keyword evidence="4" id="KW-0472">Membrane</keyword>
<reference evidence="6 7" key="1">
    <citation type="submission" date="2017-06" db="EMBL/GenBank/DDBJ databases">
        <authorList>
            <person name="Kim H.J."/>
            <person name="Triplett B.A."/>
        </authorList>
    </citation>
    <scope>NUCLEOTIDE SEQUENCE [LARGE SCALE GENOMIC DNA]</scope>
    <source>
        <strain evidence="6 7">DSM 19307</strain>
    </source>
</reference>
<dbReference type="PANTHER" id="PTHR43280:SF29">
    <property type="entry name" value="ARAC-FAMILY TRANSCRIPTIONAL REGULATOR"/>
    <property type="match status" value="1"/>
</dbReference>
<evidence type="ECO:0000256" key="2">
    <source>
        <dbReference type="ARBA" id="ARBA00023125"/>
    </source>
</evidence>
<dbReference type="InterPro" id="IPR018060">
    <property type="entry name" value="HTH_AraC"/>
</dbReference>
<feature type="domain" description="HTH araC/xylS-type" evidence="5">
    <location>
        <begin position="226"/>
        <end position="330"/>
    </location>
</feature>
<keyword evidence="2" id="KW-0238">DNA-binding</keyword>
<dbReference type="PROSITE" id="PS00041">
    <property type="entry name" value="HTH_ARAC_FAMILY_1"/>
    <property type="match status" value="1"/>
</dbReference>
<dbReference type="PROSITE" id="PS01124">
    <property type="entry name" value="HTH_ARAC_FAMILY_2"/>
    <property type="match status" value="1"/>
</dbReference>
<evidence type="ECO:0000256" key="4">
    <source>
        <dbReference type="SAM" id="Phobius"/>
    </source>
</evidence>
<accession>A0A239JI06</accession>
<feature type="transmembrane region" description="Helical" evidence="4">
    <location>
        <begin position="60"/>
        <end position="79"/>
    </location>
</feature>
<dbReference type="OrthoDB" id="9779074at2"/>
<dbReference type="GO" id="GO:0043565">
    <property type="term" value="F:sequence-specific DNA binding"/>
    <property type="evidence" value="ECO:0007669"/>
    <property type="project" value="InterPro"/>
</dbReference>
<feature type="transmembrane region" description="Helical" evidence="4">
    <location>
        <begin position="32"/>
        <end position="48"/>
    </location>
</feature>
<evidence type="ECO:0000259" key="5">
    <source>
        <dbReference type="PROSITE" id="PS01124"/>
    </source>
</evidence>
<dbReference type="Proteomes" id="UP000198393">
    <property type="component" value="Unassembled WGS sequence"/>
</dbReference>
<dbReference type="Gene3D" id="1.10.10.60">
    <property type="entry name" value="Homeodomain-like"/>
    <property type="match status" value="1"/>
</dbReference>
<dbReference type="InterPro" id="IPR018062">
    <property type="entry name" value="HTH_AraC-typ_CS"/>
</dbReference>
<dbReference type="EMBL" id="FZPD01000003">
    <property type="protein sequence ID" value="SNT05038.1"/>
    <property type="molecule type" value="Genomic_DNA"/>
</dbReference>
<keyword evidence="3" id="KW-0804">Transcription</keyword>
<evidence type="ECO:0000256" key="3">
    <source>
        <dbReference type="ARBA" id="ARBA00023163"/>
    </source>
</evidence>